<dbReference type="OrthoDB" id="8064436at2759"/>
<dbReference type="AlphaFoldDB" id="A0A9P8RHL0"/>
<evidence type="ECO:0000313" key="3">
    <source>
        <dbReference type="EMBL" id="KAH6645959.1"/>
    </source>
</evidence>
<feature type="compositionally biased region" description="Acidic residues" evidence="2">
    <location>
        <begin position="392"/>
        <end position="403"/>
    </location>
</feature>
<feature type="compositionally biased region" description="Polar residues" evidence="2">
    <location>
        <begin position="235"/>
        <end position="244"/>
    </location>
</feature>
<dbReference type="GeneID" id="70137151"/>
<dbReference type="Proteomes" id="UP000758603">
    <property type="component" value="Unassembled WGS sequence"/>
</dbReference>
<feature type="coiled-coil region" evidence="1">
    <location>
        <begin position="189"/>
        <end position="220"/>
    </location>
</feature>
<organism evidence="3 4">
    <name type="scientific">Truncatella angustata</name>
    <dbReference type="NCBI Taxonomy" id="152316"/>
    <lineage>
        <taxon>Eukaryota</taxon>
        <taxon>Fungi</taxon>
        <taxon>Dikarya</taxon>
        <taxon>Ascomycota</taxon>
        <taxon>Pezizomycotina</taxon>
        <taxon>Sordariomycetes</taxon>
        <taxon>Xylariomycetidae</taxon>
        <taxon>Amphisphaeriales</taxon>
        <taxon>Sporocadaceae</taxon>
        <taxon>Truncatella</taxon>
    </lineage>
</organism>
<accession>A0A9P8RHL0</accession>
<evidence type="ECO:0000256" key="1">
    <source>
        <dbReference type="SAM" id="Coils"/>
    </source>
</evidence>
<dbReference type="Gene3D" id="1.20.5.370">
    <property type="match status" value="1"/>
</dbReference>
<proteinExistence type="predicted"/>
<feature type="compositionally biased region" description="Acidic residues" evidence="2">
    <location>
        <begin position="295"/>
        <end position="311"/>
    </location>
</feature>
<keyword evidence="1" id="KW-0175">Coiled coil</keyword>
<dbReference type="InterPro" id="IPR014751">
    <property type="entry name" value="XRCC4-like_C"/>
</dbReference>
<feature type="compositionally biased region" description="Basic and acidic residues" evidence="2">
    <location>
        <begin position="266"/>
        <end position="294"/>
    </location>
</feature>
<gene>
    <name evidence="3" type="ORF">BKA67DRAFT_663833</name>
</gene>
<reference evidence="3" key="1">
    <citation type="journal article" date="2021" name="Nat. Commun.">
        <title>Genetic determinants of endophytism in the Arabidopsis root mycobiome.</title>
        <authorList>
            <person name="Mesny F."/>
            <person name="Miyauchi S."/>
            <person name="Thiergart T."/>
            <person name="Pickel B."/>
            <person name="Atanasova L."/>
            <person name="Karlsson M."/>
            <person name="Huettel B."/>
            <person name="Barry K.W."/>
            <person name="Haridas S."/>
            <person name="Chen C."/>
            <person name="Bauer D."/>
            <person name="Andreopoulos W."/>
            <person name="Pangilinan J."/>
            <person name="LaButti K."/>
            <person name="Riley R."/>
            <person name="Lipzen A."/>
            <person name="Clum A."/>
            <person name="Drula E."/>
            <person name="Henrissat B."/>
            <person name="Kohler A."/>
            <person name="Grigoriev I.V."/>
            <person name="Martin F.M."/>
            <person name="Hacquard S."/>
        </authorList>
    </citation>
    <scope>NUCLEOTIDE SEQUENCE</scope>
    <source>
        <strain evidence="3">MPI-SDFR-AT-0073</strain>
    </source>
</reference>
<evidence type="ECO:0000256" key="2">
    <source>
        <dbReference type="SAM" id="MobiDB-lite"/>
    </source>
</evidence>
<comment type="caution">
    <text evidence="3">The sequence shown here is derived from an EMBL/GenBank/DDBJ whole genome shotgun (WGS) entry which is preliminary data.</text>
</comment>
<sequence>MAGHPVFRFPIVDDATGAEKGSFLLQVIPTQGSKNPLDLRLVGTQSTSAYQAKLRHRRVQEWKNKQSNDKSARCTDEEWEQILIATFIEPTNPHRRDIEVIVEIQASAILIIRRNTLCVKHRLGHIELEEFEITENKDGSDNGPQLFDWCVAAISDRAKVVDDLAAARARTVELEKSTKELRAHLEDLLKAKEHDEHQLLQKFQQLLNEKKLKIRQQQRLLVSADVDPQKLKNVGASQNTVSKAKTSRGGKRKATQQAVEDESDDGFEKMDVDLPVDVKAESESDPEMDQRQTTDEELEDTTASEAAETDEGPQPATKAKGKGKANARGKARAKGKAPAAGKKMRAANTKTAAPPVEAEDETDDEPPPPRTLPFQSRNKPKENMPEPFNSDGGDETETDDDEL</sequence>
<feature type="region of interest" description="Disordered" evidence="2">
    <location>
        <begin position="233"/>
        <end position="403"/>
    </location>
</feature>
<dbReference type="RefSeq" id="XP_045952473.1">
    <property type="nucleotide sequence ID" value="XM_046108260.1"/>
</dbReference>
<feature type="compositionally biased region" description="Basic residues" evidence="2">
    <location>
        <begin position="319"/>
        <end position="335"/>
    </location>
</feature>
<evidence type="ECO:0000313" key="4">
    <source>
        <dbReference type="Proteomes" id="UP000758603"/>
    </source>
</evidence>
<name>A0A9P8RHL0_9PEZI</name>
<feature type="compositionally biased region" description="Acidic residues" evidence="2">
    <location>
        <begin position="357"/>
        <end position="366"/>
    </location>
</feature>
<feature type="compositionally biased region" description="Basic residues" evidence="2">
    <location>
        <begin position="245"/>
        <end position="254"/>
    </location>
</feature>
<dbReference type="PANTHER" id="PTHR42067">
    <property type="entry name" value="YALI0C15378P"/>
    <property type="match status" value="1"/>
</dbReference>
<dbReference type="PANTHER" id="PTHR42067:SF1">
    <property type="entry name" value="MITOTIC APPARATUS PROTEIN P62"/>
    <property type="match status" value="1"/>
</dbReference>
<dbReference type="EMBL" id="JAGPXC010000010">
    <property type="protein sequence ID" value="KAH6645959.1"/>
    <property type="molecule type" value="Genomic_DNA"/>
</dbReference>
<keyword evidence="4" id="KW-1185">Reference proteome</keyword>
<dbReference type="SUPFAM" id="SSF58022">
    <property type="entry name" value="XRCC4, C-terminal oligomerization domain"/>
    <property type="match status" value="1"/>
</dbReference>
<protein>
    <submittedName>
        <fullName evidence="3">Uncharacterized protein</fullName>
    </submittedName>
</protein>